<gene>
    <name evidence="2" type="ORF">E6C60_0721</name>
</gene>
<sequence>MKKKGYVISVVTLFVAAASFFYFNTTSKASLPEEKEVQNIFETYFEAIQSGDIESAMELVIDTRYENAESQRKGYEAAAKEDIIYSINVEGISEGDSGQSSLYSKKFQEQYDVQLAVKNQTNGAFKITLPVVKDEQGEWKILILPTNVAPAS</sequence>
<feature type="transmembrane region" description="Helical" evidence="1">
    <location>
        <begin position="6"/>
        <end position="23"/>
    </location>
</feature>
<reference evidence="2 3" key="1">
    <citation type="submission" date="2019-05" db="EMBL/GenBank/DDBJ databases">
        <authorList>
            <person name="Chen C."/>
        </authorList>
    </citation>
    <scope>NUCLEOTIDE SEQUENCE [LARGE SCALE GENOMIC DNA]</scope>
    <source>
        <strain evidence="2 3">HB172198</strain>
    </source>
</reference>
<dbReference type="OrthoDB" id="2650475at2"/>
<name>A0A4P8XG80_9BACL</name>
<dbReference type="EMBL" id="CP040396">
    <property type="protein sequence ID" value="QCT01442.1"/>
    <property type="molecule type" value="Genomic_DNA"/>
</dbReference>
<keyword evidence="1" id="KW-0812">Transmembrane</keyword>
<keyword evidence="1" id="KW-1133">Transmembrane helix</keyword>
<dbReference type="Proteomes" id="UP000300879">
    <property type="component" value="Chromosome"/>
</dbReference>
<protein>
    <recommendedName>
        <fullName evidence="4">DUF4878 domain-containing protein</fullName>
    </recommendedName>
</protein>
<evidence type="ECO:0000313" key="3">
    <source>
        <dbReference type="Proteomes" id="UP000300879"/>
    </source>
</evidence>
<dbReference type="KEGG" id="palo:E6C60_0721"/>
<dbReference type="AlphaFoldDB" id="A0A4P8XG80"/>
<proteinExistence type="predicted"/>
<keyword evidence="1" id="KW-0472">Membrane</keyword>
<organism evidence="2 3">
    <name type="scientific">Paenibacillus algicola</name>
    <dbReference type="NCBI Taxonomy" id="2565926"/>
    <lineage>
        <taxon>Bacteria</taxon>
        <taxon>Bacillati</taxon>
        <taxon>Bacillota</taxon>
        <taxon>Bacilli</taxon>
        <taxon>Bacillales</taxon>
        <taxon>Paenibacillaceae</taxon>
        <taxon>Paenibacillus</taxon>
    </lineage>
</organism>
<dbReference type="RefSeq" id="WP_138224576.1">
    <property type="nucleotide sequence ID" value="NZ_CP040396.1"/>
</dbReference>
<evidence type="ECO:0000256" key="1">
    <source>
        <dbReference type="SAM" id="Phobius"/>
    </source>
</evidence>
<evidence type="ECO:0008006" key="4">
    <source>
        <dbReference type="Google" id="ProtNLM"/>
    </source>
</evidence>
<accession>A0A4P8XG80</accession>
<keyword evidence="3" id="KW-1185">Reference proteome</keyword>
<evidence type="ECO:0000313" key="2">
    <source>
        <dbReference type="EMBL" id="QCT01442.1"/>
    </source>
</evidence>